<evidence type="ECO:0000256" key="2">
    <source>
        <dbReference type="ARBA" id="ARBA00007193"/>
    </source>
</evidence>
<evidence type="ECO:0000256" key="3">
    <source>
        <dbReference type="ARBA" id="ARBA00022448"/>
    </source>
</evidence>
<keyword evidence="3 12" id="KW-0813">Transport</keyword>
<evidence type="ECO:0000256" key="12">
    <source>
        <dbReference type="RuleBase" id="RU000679"/>
    </source>
</evidence>
<keyword evidence="14" id="KW-1185">Reference proteome</keyword>
<dbReference type="OrthoDB" id="6021021at2759"/>
<comment type="subcellular location">
    <subcellularLocation>
        <location evidence="1">Membrane</location>
        <topology evidence="1">Multi-pass membrane protein</topology>
    </subcellularLocation>
</comment>
<evidence type="ECO:0000256" key="9">
    <source>
        <dbReference type="ARBA" id="ARBA00023136"/>
    </source>
</evidence>
<name>A0A8J2PCD8_9HEXA</name>
<keyword evidence="8 12" id="KW-0406">Ion transport</keyword>
<keyword evidence="6" id="KW-1133">Transmembrane helix</keyword>
<evidence type="ECO:0000256" key="11">
    <source>
        <dbReference type="ARBA" id="ARBA00023303"/>
    </source>
</evidence>
<evidence type="ECO:0000256" key="5">
    <source>
        <dbReference type="ARBA" id="ARBA00022692"/>
    </source>
</evidence>
<evidence type="ECO:0000313" key="13">
    <source>
        <dbReference type="EMBL" id="CAG7817992.1"/>
    </source>
</evidence>
<keyword evidence="10 12" id="KW-0739">Sodium transport</keyword>
<evidence type="ECO:0000256" key="1">
    <source>
        <dbReference type="ARBA" id="ARBA00004141"/>
    </source>
</evidence>
<dbReference type="PANTHER" id="PTHR11690">
    <property type="entry name" value="AMILORIDE-SENSITIVE SODIUM CHANNEL-RELATED"/>
    <property type="match status" value="1"/>
</dbReference>
<dbReference type="AlphaFoldDB" id="A0A8J2PCD8"/>
<evidence type="ECO:0000256" key="4">
    <source>
        <dbReference type="ARBA" id="ARBA00022461"/>
    </source>
</evidence>
<dbReference type="PANTHER" id="PTHR11690:SF300">
    <property type="entry name" value="PICKPOCKET PROTEIN 19"/>
    <property type="match status" value="1"/>
</dbReference>
<proteinExistence type="inferred from homology"/>
<accession>A0A8J2PCD8</accession>
<dbReference type="GO" id="GO:0005886">
    <property type="term" value="C:plasma membrane"/>
    <property type="evidence" value="ECO:0007669"/>
    <property type="project" value="TreeGrafter"/>
</dbReference>
<gene>
    <name evidence="13" type="ORF">AFUS01_LOCUS28527</name>
</gene>
<feature type="non-terminal residue" evidence="13">
    <location>
        <position position="1"/>
    </location>
</feature>
<dbReference type="Proteomes" id="UP000708208">
    <property type="component" value="Unassembled WGS sequence"/>
</dbReference>
<comment type="caution">
    <text evidence="13">The sequence shown here is derived from an EMBL/GenBank/DDBJ whole genome shotgun (WGS) entry which is preliminary data.</text>
</comment>
<reference evidence="13" key="1">
    <citation type="submission" date="2021-06" db="EMBL/GenBank/DDBJ databases">
        <authorList>
            <person name="Hodson N. C."/>
            <person name="Mongue J. A."/>
            <person name="Jaron S. K."/>
        </authorList>
    </citation>
    <scope>NUCLEOTIDE SEQUENCE</scope>
</reference>
<keyword evidence="7" id="KW-0915">Sodium</keyword>
<evidence type="ECO:0000256" key="6">
    <source>
        <dbReference type="ARBA" id="ARBA00022989"/>
    </source>
</evidence>
<organism evidence="13 14">
    <name type="scientific">Allacma fusca</name>
    <dbReference type="NCBI Taxonomy" id="39272"/>
    <lineage>
        <taxon>Eukaryota</taxon>
        <taxon>Metazoa</taxon>
        <taxon>Ecdysozoa</taxon>
        <taxon>Arthropoda</taxon>
        <taxon>Hexapoda</taxon>
        <taxon>Collembola</taxon>
        <taxon>Symphypleona</taxon>
        <taxon>Sminthuridae</taxon>
        <taxon>Allacma</taxon>
    </lineage>
</organism>
<keyword evidence="4 12" id="KW-0894">Sodium channel</keyword>
<evidence type="ECO:0000256" key="8">
    <source>
        <dbReference type="ARBA" id="ARBA00023065"/>
    </source>
</evidence>
<dbReference type="Pfam" id="PF00858">
    <property type="entry name" value="ASC"/>
    <property type="match status" value="1"/>
</dbReference>
<dbReference type="GO" id="GO:0015280">
    <property type="term" value="F:ligand-gated sodium channel activity"/>
    <property type="evidence" value="ECO:0007669"/>
    <property type="project" value="TreeGrafter"/>
</dbReference>
<evidence type="ECO:0000256" key="10">
    <source>
        <dbReference type="ARBA" id="ARBA00023201"/>
    </source>
</evidence>
<keyword evidence="9" id="KW-0472">Membrane</keyword>
<evidence type="ECO:0000256" key="7">
    <source>
        <dbReference type="ARBA" id="ARBA00023053"/>
    </source>
</evidence>
<sequence length="171" mass="19309">KGKSSQKCDDMVPLCIWQEETVNCSELFTNEGTDFGKCCTFNMMPKQLLYRNSETSENGNASEEFKDWKNWEWDGDTLLTPKEETKGEYPRRQKLPGKTFGLSILLNPDLHEYFCTTSDSVGFRLLAHSPIEVPRVVDFGNAIGPNSEVFINVKPTITVADDKIATFKLVG</sequence>
<dbReference type="EMBL" id="CAJVCH010408820">
    <property type="protein sequence ID" value="CAG7817992.1"/>
    <property type="molecule type" value="Genomic_DNA"/>
</dbReference>
<keyword evidence="5 12" id="KW-0812">Transmembrane</keyword>
<evidence type="ECO:0000313" key="14">
    <source>
        <dbReference type="Proteomes" id="UP000708208"/>
    </source>
</evidence>
<comment type="similarity">
    <text evidence="2 12">Belongs to the amiloride-sensitive sodium channel (TC 1.A.6) family.</text>
</comment>
<dbReference type="InterPro" id="IPR001873">
    <property type="entry name" value="ENaC"/>
</dbReference>
<protein>
    <submittedName>
        <fullName evidence="13">Uncharacterized protein</fullName>
    </submittedName>
</protein>
<keyword evidence="11 12" id="KW-0407">Ion channel</keyword>